<gene>
    <name evidence="1" type="ORF">J5Y09_06730</name>
</gene>
<dbReference type="EMBL" id="JAGIYZ010000004">
    <property type="protein sequence ID" value="MBP0463598.1"/>
    <property type="molecule type" value="Genomic_DNA"/>
</dbReference>
<sequence>MELINANALRRLIREELRSALAEALPLVAPAQQATQAPEQQAYTDRDLLRRWQRSATWLRDIRKQGGIKSTRFGSRWITSAAEVARVEAEGLPKLRRERRA</sequence>
<reference evidence="1 2" key="1">
    <citation type="submission" date="2021-03" db="EMBL/GenBank/DDBJ databases">
        <authorList>
            <person name="So Y."/>
        </authorList>
    </citation>
    <scope>NUCLEOTIDE SEQUENCE [LARGE SCALE GENOMIC DNA]</scope>
    <source>
        <strain evidence="1 2">PWR1</strain>
    </source>
</reference>
<evidence type="ECO:0000313" key="1">
    <source>
        <dbReference type="EMBL" id="MBP0463598.1"/>
    </source>
</evidence>
<evidence type="ECO:0000313" key="2">
    <source>
        <dbReference type="Proteomes" id="UP000680815"/>
    </source>
</evidence>
<dbReference type="Proteomes" id="UP000680815">
    <property type="component" value="Unassembled WGS sequence"/>
</dbReference>
<accession>A0ABS4AQG1</accession>
<organism evidence="1 2">
    <name type="scientific">Roseomonas nitratireducens</name>
    <dbReference type="NCBI Taxonomy" id="2820810"/>
    <lineage>
        <taxon>Bacteria</taxon>
        <taxon>Pseudomonadati</taxon>
        <taxon>Pseudomonadota</taxon>
        <taxon>Alphaproteobacteria</taxon>
        <taxon>Acetobacterales</taxon>
        <taxon>Roseomonadaceae</taxon>
        <taxon>Roseomonas</taxon>
    </lineage>
</organism>
<proteinExistence type="predicted"/>
<keyword evidence="2" id="KW-1185">Reference proteome</keyword>
<comment type="caution">
    <text evidence="1">The sequence shown here is derived from an EMBL/GenBank/DDBJ whole genome shotgun (WGS) entry which is preliminary data.</text>
</comment>
<dbReference type="RefSeq" id="WP_209350983.1">
    <property type="nucleotide sequence ID" value="NZ_JAGIYZ010000004.1"/>
</dbReference>
<protein>
    <submittedName>
        <fullName evidence="1">Uncharacterized protein</fullName>
    </submittedName>
</protein>
<name>A0ABS4AQG1_9PROT</name>